<keyword evidence="3" id="KW-1185">Reference proteome</keyword>
<dbReference type="Pfam" id="PF02616">
    <property type="entry name" value="SMC_ScpA"/>
    <property type="match status" value="1"/>
</dbReference>
<dbReference type="InterPro" id="IPR003768">
    <property type="entry name" value="ScpA"/>
</dbReference>
<dbReference type="Proteomes" id="UP000255328">
    <property type="component" value="Unassembled WGS sequence"/>
</dbReference>
<sequence>MDIVLKIDNFEGPLDLLLHLIDKKKLKISEIKISQIIDEYLGILKEAQEENLYIKVEFLLIASELLEIKASTLLSINDEENKEKELKRRLEDYKIFKEIALKISEMENEYNISYTRGESRKIIKKTPKEYDISKLQASDLYSVYKRYLDKNENEYLELELEKKYTLKDEMDRLYLKLYSHNRTFDSIFGEAESRMHLIYIFLAILELYKEGVILIDGEMVKRK</sequence>
<proteinExistence type="predicted"/>
<protein>
    <recommendedName>
        <fullName evidence="1">Segregation and condensation protein A</fullName>
    </recommendedName>
</protein>
<accession>A0A377GXE6</accession>
<evidence type="ECO:0000313" key="3">
    <source>
        <dbReference type="Proteomes" id="UP000255328"/>
    </source>
</evidence>
<dbReference type="Gene3D" id="6.10.250.2410">
    <property type="match status" value="1"/>
</dbReference>
<evidence type="ECO:0000313" key="2">
    <source>
        <dbReference type="EMBL" id="STO31660.1"/>
    </source>
</evidence>
<reference evidence="2 3" key="1">
    <citation type="submission" date="2018-06" db="EMBL/GenBank/DDBJ databases">
        <authorList>
            <consortium name="Pathogen Informatics"/>
            <person name="Doyle S."/>
        </authorList>
    </citation>
    <scope>NUCLEOTIDE SEQUENCE [LARGE SCALE GENOMIC DNA]</scope>
    <source>
        <strain evidence="2 3">NCTC10723</strain>
    </source>
</reference>
<organism evidence="2 3">
    <name type="scientific">Fusobacterium necrogenes</name>
    <dbReference type="NCBI Taxonomy" id="858"/>
    <lineage>
        <taxon>Bacteria</taxon>
        <taxon>Fusobacteriati</taxon>
        <taxon>Fusobacteriota</taxon>
        <taxon>Fusobacteriia</taxon>
        <taxon>Fusobacteriales</taxon>
        <taxon>Fusobacteriaceae</taxon>
        <taxon>Fusobacterium</taxon>
    </lineage>
</organism>
<dbReference type="PANTHER" id="PTHR33969:SF2">
    <property type="entry name" value="SEGREGATION AND CONDENSATION PROTEIN A"/>
    <property type="match status" value="1"/>
</dbReference>
<dbReference type="EMBL" id="UGGU01000003">
    <property type="protein sequence ID" value="STO31660.1"/>
    <property type="molecule type" value="Genomic_DNA"/>
</dbReference>
<evidence type="ECO:0000256" key="1">
    <source>
        <dbReference type="ARBA" id="ARBA00044777"/>
    </source>
</evidence>
<dbReference type="PANTHER" id="PTHR33969">
    <property type="entry name" value="SEGREGATION AND CONDENSATION PROTEIN A"/>
    <property type="match status" value="1"/>
</dbReference>
<name>A0A377GXE6_9FUSO</name>
<dbReference type="RefSeq" id="WP_115270162.1">
    <property type="nucleotide sequence ID" value="NZ_UGGU01000003.1"/>
</dbReference>
<dbReference type="OrthoDB" id="9811016at2"/>
<gene>
    <name evidence="2" type="primary">scpA</name>
    <name evidence="2" type="ORF">NCTC10723_01114</name>
</gene>
<dbReference type="AlphaFoldDB" id="A0A377GXE6"/>